<dbReference type="InterPro" id="IPR048740">
    <property type="entry name" value="PurT_C"/>
</dbReference>
<dbReference type="SUPFAM" id="SSF56059">
    <property type="entry name" value="Glutathione synthetase ATP-binding domain-like"/>
    <property type="match status" value="1"/>
</dbReference>
<dbReference type="Gene3D" id="3.40.50.20">
    <property type="match status" value="1"/>
</dbReference>
<evidence type="ECO:0000256" key="8">
    <source>
        <dbReference type="HAMAP-Rule" id="MF_01643"/>
    </source>
</evidence>
<dbReference type="PANTHER" id="PTHR43055:SF1">
    <property type="entry name" value="FORMATE-DEPENDENT PHOSPHORIBOSYLGLYCINAMIDE FORMYLTRANSFERASE"/>
    <property type="match status" value="1"/>
</dbReference>
<evidence type="ECO:0000256" key="5">
    <source>
        <dbReference type="ARBA" id="ARBA00022755"/>
    </source>
</evidence>
<feature type="binding site" evidence="8">
    <location>
        <position position="203"/>
    </location>
    <ligand>
        <name>ATP</name>
        <dbReference type="ChEBI" id="CHEBI:30616"/>
    </ligand>
</feature>
<dbReference type="InterPro" id="IPR013815">
    <property type="entry name" value="ATP_grasp_subdomain_1"/>
</dbReference>
<dbReference type="Proteomes" id="UP000242133">
    <property type="component" value="Unassembled WGS sequence"/>
</dbReference>
<dbReference type="Pfam" id="PF02222">
    <property type="entry name" value="ATP-grasp"/>
    <property type="match status" value="1"/>
</dbReference>
<dbReference type="FunFam" id="3.40.50.20:FF:000007">
    <property type="entry name" value="Formate-dependent phosphoribosylglycinamide formyltransferase"/>
    <property type="match status" value="1"/>
</dbReference>
<gene>
    <name evidence="8" type="primary">purT</name>
    <name evidence="10" type="ORF">CLV44_101197</name>
</gene>
<accession>A0A2P8F507</accession>
<dbReference type="GO" id="GO:0005829">
    <property type="term" value="C:cytosol"/>
    <property type="evidence" value="ECO:0007669"/>
    <property type="project" value="TreeGrafter"/>
</dbReference>
<dbReference type="GO" id="GO:0000287">
    <property type="term" value="F:magnesium ion binding"/>
    <property type="evidence" value="ECO:0007669"/>
    <property type="project" value="UniProtKB-UniRule"/>
</dbReference>
<dbReference type="NCBIfam" id="TIGR01142">
    <property type="entry name" value="purT"/>
    <property type="match status" value="1"/>
</dbReference>
<feature type="binding site" evidence="8">
    <location>
        <begin position="22"/>
        <end position="23"/>
    </location>
    <ligand>
        <name>N(1)-(5-phospho-beta-D-ribosyl)glycinamide</name>
        <dbReference type="ChEBI" id="CHEBI:143788"/>
    </ligand>
</feature>
<feature type="binding site" evidence="8">
    <location>
        <position position="286"/>
    </location>
    <ligand>
        <name>N(1)-(5-phospho-beta-D-ribosyl)glycinamide</name>
        <dbReference type="ChEBI" id="CHEBI:143788"/>
    </ligand>
</feature>
<dbReference type="EC" id="6.3.1.21" evidence="8"/>
<dbReference type="InterPro" id="IPR054350">
    <property type="entry name" value="PurT/PurK_preATP-grasp"/>
</dbReference>
<feature type="binding site" evidence="8">
    <location>
        <begin position="160"/>
        <end position="165"/>
    </location>
    <ligand>
        <name>ATP</name>
        <dbReference type="ChEBI" id="CHEBI:30616"/>
    </ligand>
</feature>
<dbReference type="Gene3D" id="3.30.1490.20">
    <property type="entry name" value="ATP-grasp fold, A domain"/>
    <property type="match status" value="1"/>
</dbReference>
<dbReference type="FunFam" id="3.30.470.20:FF:000027">
    <property type="entry name" value="Formate-dependent phosphoribosylglycinamide formyltransferase"/>
    <property type="match status" value="1"/>
</dbReference>
<feature type="binding site" evidence="8">
    <location>
        <position position="114"/>
    </location>
    <ligand>
        <name>ATP</name>
        <dbReference type="ChEBI" id="CHEBI:30616"/>
    </ligand>
</feature>
<dbReference type="Gene3D" id="3.30.470.20">
    <property type="entry name" value="ATP-grasp fold, B domain"/>
    <property type="match status" value="1"/>
</dbReference>
<feature type="binding site" evidence="8">
    <location>
        <position position="267"/>
    </location>
    <ligand>
        <name>Mg(2+)</name>
        <dbReference type="ChEBI" id="CHEBI:18420"/>
    </ligand>
</feature>
<dbReference type="GO" id="GO:0043815">
    <property type="term" value="F:phosphoribosylglycinamide formyltransferase 2 activity"/>
    <property type="evidence" value="ECO:0007669"/>
    <property type="project" value="UniProtKB-UniRule"/>
</dbReference>
<comment type="pathway">
    <text evidence="8">Purine metabolism; IMP biosynthesis via de novo pathway; N(2)-formyl-N(1)-(5-phospho-D-ribosyl)glycinamide from N(1)-(5-phospho-D-ribosyl)glycinamide (formate route): step 1/1.</text>
</comment>
<comment type="subunit">
    <text evidence="1 8">Homodimer.</text>
</comment>
<feature type="domain" description="ATP-grasp" evidence="9">
    <location>
        <begin position="119"/>
        <end position="308"/>
    </location>
</feature>
<feature type="binding site" evidence="8">
    <location>
        <position position="279"/>
    </location>
    <ligand>
        <name>Mg(2+)</name>
        <dbReference type="ChEBI" id="CHEBI:18420"/>
    </ligand>
</feature>
<dbReference type="HAMAP" id="MF_01643">
    <property type="entry name" value="PurT"/>
    <property type="match status" value="1"/>
</dbReference>
<dbReference type="GO" id="GO:0004644">
    <property type="term" value="F:phosphoribosylglycinamide formyltransferase activity"/>
    <property type="evidence" value="ECO:0007669"/>
    <property type="project" value="UniProtKB-UniRule"/>
</dbReference>
<dbReference type="InterPro" id="IPR003135">
    <property type="entry name" value="ATP-grasp_carboxylate-amine"/>
</dbReference>
<keyword evidence="10" id="KW-0808">Transferase</keyword>
<dbReference type="InterPro" id="IPR011761">
    <property type="entry name" value="ATP-grasp"/>
</dbReference>
<evidence type="ECO:0000259" key="9">
    <source>
        <dbReference type="PROSITE" id="PS50975"/>
    </source>
</evidence>
<evidence type="ECO:0000256" key="2">
    <source>
        <dbReference type="ARBA" id="ARBA00022598"/>
    </source>
</evidence>
<dbReference type="InterPro" id="IPR011054">
    <property type="entry name" value="Rudment_hybrid_motif"/>
</dbReference>
<dbReference type="InterPro" id="IPR016185">
    <property type="entry name" value="PreATP-grasp_dom_sf"/>
</dbReference>
<dbReference type="SUPFAM" id="SSF51246">
    <property type="entry name" value="Rudiment single hybrid motif"/>
    <property type="match status" value="1"/>
</dbReference>
<evidence type="ECO:0000256" key="1">
    <source>
        <dbReference type="ARBA" id="ARBA00011738"/>
    </source>
</evidence>
<keyword evidence="4 8" id="KW-0547">Nucleotide-binding</keyword>
<evidence type="ECO:0000256" key="7">
    <source>
        <dbReference type="ARBA" id="ARBA00022842"/>
    </source>
</evidence>
<keyword evidence="11" id="KW-1185">Reference proteome</keyword>
<dbReference type="NCBIfam" id="NF006766">
    <property type="entry name" value="PRK09288.1"/>
    <property type="match status" value="1"/>
</dbReference>
<feature type="binding site" evidence="8">
    <location>
        <begin position="195"/>
        <end position="198"/>
    </location>
    <ligand>
        <name>ATP</name>
        <dbReference type="ChEBI" id="CHEBI:30616"/>
    </ligand>
</feature>
<dbReference type="AlphaFoldDB" id="A0A2P8F507"/>
<name>A0A2P8F507_9GAMM</name>
<comment type="catalytic activity">
    <reaction evidence="8">
        <text>N(1)-(5-phospho-beta-D-ribosyl)glycinamide + formate + ATP = N(2)-formyl-N(1)-(5-phospho-beta-D-ribosyl)glycinamide + ADP + phosphate + H(+)</text>
        <dbReference type="Rhea" id="RHEA:24829"/>
        <dbReference type="ChEBI" id="CHEBI:15378"/>
        <dbReference type="ChEBI" id="CHEBI:15740"/>
        <dbReference type="ChEBI" id="CHEBI:30616"/>
        <dbReference type="ChEBI" id="CHEBI:43474"/>
        <dbReference type="ChEBI" id="CHEBI:143788"/>
        <dbReference type="ChEBI" id="CHEBI:147286"/>
        <dbReference type="ChEBI" id="CHEBI:456216"/>
        <dbReference type="EC" id="6.3.1.21"/>
    </reaction>
</comment>
<evidence type="ECO:0000313" key="11">
    <source>
        <dbReference type="Proteomes" id="UP000242133"/>
    </source>
</evidence>
<dbReference type="PANTHER" id="PTHR43055">
    <property type="entry name" value="FORMATE-DEPENDENT PHOSPHORIBOSYLGLYCINAMIDE FORMYLTRANSFERASE"/>
    <property type="match status" value="1"/>
</dbReference>
<dbReference type="FunFam" id="3.30.1490.20:FF:000013">
    <property type="entry name" value="Formate-dependent phosphoribosylglycinamide formyltransferase"/>
    <property type="match status" value="1"/>
</dbReference>
<dbReference type="SUPFAM" id="SSF52440">
    <property type="entry name" value="PreATP-grasp domain"/>
    <property type="match status" value="1"/>
</dbReference>
<comment type="similarity">
    <text evidence="8">Belongs to the PurK/PurT family.</text>
</comment>
<dbReference type="GO" id="GO:0005524">
    <property type="term" value="F:ATP binding"/>
    <property type="evidence" value="ECO:0007669"/>
    <property type="project" value="UniProtKB-UniRule"/>
</dbReference>
<feature type="binding site" evidence="8">
    <location>
        <begin position="363"/>
        <end position="364"/>
    </location>
    <ligand>
        <name>N(1)-(5-phospho-beta-D-ribosyl)glycinamide</name>
        <dbReference type="ChEBI" id="CHEBI:143788"/>
    </ligand>
</feature>
<dbReference type="OrthoDB" id="9804625at2"/>
<evidence type="ECO:0000256" key="3">
    <source>
        <dbReference type="ARBA" id="ARBA00022723"/>
    </source>
</evidence>
<evidence type="ECO:0000313" key="10">
    <source>
        <dbReference type="EMBL" id="PSL16797.1"/>
    </source>
</evidence>
<dbReference type="UniPathway" id="UPA00074">
    <property type="reaction ID" value="UER00127"/>
</dbReference>
<dbReference type="InterPro" id="IPR005862">
    <property type="entry name" value="PurT"/>
</dbReference>
<dbReference type="GO" id="GO:0006189">
    <property type="term" value="P:'de novo' IMP biosynthetic process"/>
    <property type="evidence" value="ECO:0007669"/>
    <property type="project" value="UniProtKB-UniRule"/>
</dbReference>
<protein>
    <recommendedName>
        <fullName evidence="8">Formate-dependent phosphoribosylglycinamide formyltransferase</fullName>
        <ecNumber evidence="8">6.3.1.21</ecNumber>
    </recommendedName>
    <alternativeName>
        <fullName evidence="8">5'-phosphoribosylglycinamide transformylase 2</fullName>
    </alternativeName>
    <alternativeName>
        <fullName evidence="8">Formate-dependent GAR transformylase</fullName>
    </alternativeName>
    <alternativeName>
        <fullName evidence="8">GAR transformylase 2</fullName>
        <shortName evidence="8">GART 2</shortName>
    </alternativeName>
    <alternativeName>
        <fullName evidence="8">Non-folate glycinamide ribonucleotide transformylase</fullName>
    </alternativeName>
    <alternativeName>
        <fullName evidence="8">Phosphoribosylglycinamide formyltransferase 2</fullName>
    </alternativeName>
</protein>
<evidence type="ECO:0000256" key="4">
    <source>
        <dbReference type="ARBA" id="ARBA00022741"/>
    </source>
</evidence>
<comment type="caution">
    <text evidence="10">The sequence shown here is derived from an EMBL/GenBank/DDBJ whole genome shotgun (WGS) entry which is preliminary data.</text>
</comment>
<comment type="function">
    <text evidence="8">Involved in the de novo purine biosynthesis. Catalyzes the transfer of formate to 5-phospho-ribosyl-glycinamide (GAR), producing 5-phospho-ribosyl-N-formylglycinamide (FGAR). Formate is provided by PurU via hydrolysis of 10-formyl-tetrahydrofolate.</text>
</comment>
<dbReference type="EMBL" id="PYGI01000001">
    <property type="protein sequence ID" value="PSL16797.1"/>
    <property type="molecule type" value="Genomic_DNA"/>
</dbReference>
<organism evidence="10 11">
    <name type="scientific">Marinobacterium halophilum</name>
    <dbReference type="NCBI Taxonomy" id="267374"/>
    <lineage>
        <taxon>Bacteria</taxon>
        <taxon>Pseudomonadati</taxon>
        <taxon>Pseudomonadota</taxon>
        <taxon>Gammaproteobacteria</taxon>
        <taxon>Oceanospirillales</taxon>
        <taxon>Oceanospirillaceae</taxon>
        <taxon>Marinobacterium</taxon>
    </lineage>
</organism>
<proteinExistence type="inferred from homology"/>
<feature type="binding site" evidence="8">
    <location>
        <position position="356"/>
    </location>
    <ligand>
        <name>N(1)-(5-phospho-beta-D-ribosyl)glycinamide</name>
        <dbReference type="ChEBI" id="CHEBI:143788"/>
    </ligand>
</feature>
<sequence>MTTLGTPLSASATRVLMCGGGELGKEVVIELQRLGVEVIVVDRYANSPAMQVAHRSHVISMLDGDALRAVIEQEKPHYIVPEIEAIATDTLAELEQEGFNVIPNARATQLTMNREGIRRLAAEELGLKTSPYRFAGDLESFKQAVETIGLPCVVKPIMSSSGKGQSTIKDVDQIEAAWEYAQEGGRAGGGRVIVEGFVEFDYEITLLTVRHIGGTSFCEPIGHTQIEGDYRESWQPQVMTPAARQAAEEMASKVTAALGGHGLFGVELFIRGNDVIFSEVSPRPHDTGMVTLISQDLSEFALHARAILNLPIPLIRQHGPSASAVVLPTGESRQTCFAHLQAALAVPDTDLRLFGKPEIHGRRRMGVALARADDIDTAREKARLCAQTVRVEF</sequence>
<dbReference type="Pfam" id="PF22660">
    <property type="entry name" value="RS_preATP-grasp-like"/>
    <property type="match status" value="1"/>
</dbReference>
<keyword evidence="5 8" id="KW-0658">Purine biosynthesis</keyword>
<dbReference type="PROSITE" id="PS50975">
    <property type="entry name" value="ATP_GRASP"/>
    <property type="match status" value="1"/>
</dbReference>
<keyword evidence="3 8" id="KW-0479">Metal-binding</keyword>
<dbReference type="Pfam" id="PF21244">
    <property type="entry name" value="PurT_C"/>
    <property type="match status" value="1"/>
</dbReference>
<feature type="binding site" evidence="8">
    <location>
        <position position="82"/>
    </location>
    <ligand>
        <name>N(1)-(5-phospho-beta-D-ribosyl)glycinamide</name>
        <dbReference type="ChEBI" id="CHEBI:143788"/>
    </ligand>
</feature>
<keyword evidence="7 8" id="KW-0460">Magnesium</keyword>
<keyword evidence="2 8" id="KW-0436">Ligase</keyword>
<dbReference type="RefSeq" id="WP_106590233.1">
    <property type="nucleotide sequence ID" value="NZ_PYGI01000001.1"/>
</dbReference>
<keyword evidence="6 8" id="KW-0067">ATP-binding</keyword>
<reference evidence="10 11" key="1">
    <citation type="submission" date="2018-03" db="EMBL/GenBank/DDBJ databases">
        <title>Genomic Encyclopedia of Archaeal and Bacterial Type Strains, Phase II (KMG-II): from individual species to whole genera.</title>
        <authorList>
            <person name="Goeker M."/>
        </authorList>
    </citation>
    <scope>NUCLEOTIDE SEQUENCE [LARGE SCALE GENOMIC DNA]</scope>
    <source>
        <strain evidence="10 11">DSM 17586</strain>
    </source>
</reference>
<evidence type="ECO:0000256" key="6">
    <source>
        <dbReference type="ARBA" id="ARBA00022840"/>
    </source>
</evidence>
<feature type="binding site" evidence="8">
    <location>
        <position position="155"/>
    </location>
    <ligand>
        <name>ATP</name>
        <dbReference type="ChEBI" id="CHEBI:30616"/>
    </ligand>
</feature>